<name>T1JCD5_STRMM</name>
<proteinExistence type="inferred from homology"/>
<evidence type="ECO:0000313" key="7">
    <source>
        <dbReference type="Proteomes" id="UP000014500"/>
    </source>
</evidence>
<dbReference type="PANTHER" id="PTHR20940:SF1">
    <property type="entry name" value="CIBOULOT, ISOFORM A"/>
    <property type="match status" value="1"/>
</dbReference>
<evidence type="ECO:0000256" key="5">
    <source>
        <dbReference type="SAM" id="MobiDB-lite"/>
    </source>
</evidence>
<dbReference type="FunFam" id="1.20.5.520:FF:000001">
    <property type="entry name" value="Thymosin beta"/>
    <property type="match status" value="1"/>
</dbReference>
<dbReference type="GO" id="GO:0005829">
    <property type="term" value="C:cytosol"/>
    <property type="evidence" value="ECO:0007669"/>
    <property type="project" value="TreeGrafter"/>
</dbReference>
<dbReference type="EMBL" id="JH432064">
    <property type="status" value="NOT_ANNOTATED_CDS"/>
    <property type="molecule type" value="Genomic_DNA"/>
</dbReference>
<evidence type="ECO:0000256" key="2">
    <source>
        <dbReference type="ARBA" id="ARBA00009511"/>
    </source>
</evidence>
<feature type="compositionally biased region" description="Basic and acidic residues" evidence="5">
    <location>
        <begin position="98"/>
        <end position="107"/>
    </location>
</feature>
<dbReference type="OMA" id="PDKEAIQ"/>
<dbReference type="GO" id="GO:0005856">
    <property type="term" value="C:cytoskeleton"/>
    <property type="evidence" value="ECO:0007669"/>
    <property type="project" value="UniProtKB-SubCell"/>
</dbReference>
<dbReference type="PANTHER" id="PTHR20940">
    <property type="entry name" value="TETRA THYMOSIN"/>
    <property type="match status" value="1"/>
</dbReference>
<evidence type="ECO:0008006" key="8">
    <source>
        <dbReference type="Google" id="ProtNLM"/>
    </source>
</evidence>
<dbReference type="GO" id="GO:0007015">
    <property type="term" value="P:actin filament organization"/>
    <property type="evidence" value="ECO:0007669"/>
    <property type="project" value="InterPro"/>
</dbReference>
<comment type="similarity">
    <text evidence="2">Belongs to the thymosin beta family.</text>
</comment>
<feature type="compositionally biased region" description="Polar residues" evidence="5">
    <location>
        <begin position="113"/>
        <end position="129"/>
    </location>
</feature>
<keyword evidence="4" id="KW-0206">Cytoskeleton</keyword>
<organism evidence="6 7">
    <name type="scientific">Strigamia maritima</name>
    <name type="common">European centipede</name>
    <name type="synonym">Geophilus maritimus</name>
    <dbReference type="NCBI Taxonomy" id="126957"/>
    <lineage>
        <taxon>Eukaryota</taxon>
        <taxon>Metazoa</taxon>
        <taxon>Ecdysozoa</taxon>
        <taxon>Arthropoda</taxon>
        <taxon>Myriapoda</taxon>
        <taxon>Chilopoda</taxon>
        <taxon>Pleurostigmophora</taxon>
        <taxon>Geophilomorpha</taxon>
        <taxon>Linotaeniidae</taxon>
        <taxon>Strigamia</taxon>
    </lineage>
</organism>
<dbReference type="EnsemblMetazoa" id="SMAR011445-RA">
    <property type="protein sequence ID" value="SMAR011445-PA"/>
    <property type="gene ID" value="SMAR011445"/>
</dbReference>
<reference evidence="6" key="2">
    <citation type="submission" date="2015-02" db="UniProtKB">
        <authorList>
            <consortium name="EnsemblMetazoa"/>
        </authorList>
    </citation>
    <scope>IDENTIFICATION</scope>
</reference>
<dbReference type="InterPro" id="IPR001152">
    <property type="entry name" value="Beta-thymosin"/>
</dbReference>
<reference evidence="7" key="1">
    <citation type="submission" date="2011-05" db="EMBL/GenBank/DDBJ databases">
        <authorList>
            <person name="Richards S.R."/>
            <person name="Qu J."/>
            <person name="Jiang H."/>
            <person name="Jhangiani S.N."/>
            <person name="Agravi P."/>
            <person name="Goodspeed R."/>
            <person name="Gross S."/>
            <person name="Mandapat C."/>
            <person name="Jackson L."/>
            <person name="Mathew T."/>
            <person name="Pu L."/>
            <person name="Thornton R."/>
            <person name="Saada N."/>
            <person name="Wilczek-Boney K.B."/>
            <person name="Lee S."/>
            <person name="Kovar C."/>
            <person name="Wu Y."/>
            <person name="Scherer S.E."/>
            <person name="Worley K.C."/>
            <person name="Muzny D.M."/>
            <person name="Gibbs R."/>
        </authorList>
    </citation>
    <scope>NUCLEOTIDE SEQUENCE</scope>
    <source>
        <strain evidence="7">Brora</strain>
    </source>
</reference>
<comment type="subcellular location">
    <subcellularLocation>
        <location evidence="1">Cytoplasm</location>
        <location evidence="1">Cytoskeleton</location>
    </subcellularLocation>
</comment>
<evidence type="ECO:0000256" key="4">
    <source>
        <dbReference type="ARBA" id="ARBA00023212"/>
    </source>
</evidence>
<evidence type="ECO:0000256" key="3">
    <source>
        <dbReference type="ARBA" id="ARBA00022490"/>
    </source>
</evidence>
<protein>
    <recommendedName>
        <fullName evidence="8">Thymosin beta</fullName>
    </recommendedName>
</protein>
<dbReference type="GO" id="GO:0003785">
    <property type="term" value="F:actin monomer binding"/>
    <property type="evidence" value="ECO:0007669"/>
    <property type="project" value="InterPro"/>
</dbReference>
<evidence type="ECO:0000313" key="6">
    <source>
        <dbReference type="EnsemblMetazoa" id="SMAR011445-PA"/>
    </source>
</evidence>
<accession>T1JCD5</accession>
<sequence>MVRVTLEPTIMSCPTKELPKVPVDMKNELTNFDVKKMKHTEVQEKINLPSMQDVAQEKAQTAVIKGVEEFSKESLKHSETREENILPDKDVIKQEKEINDRSSKLKEGIAGFNPSQLKPTETQEKNTLPTVEVIEQEKKVGA</sequence>
<dbReference type="AlphaFoldDB" id="T1JCD5"/>
<evidence type="ECO:0000256" key="1">
    <source>
        <dbReference type="ARBA" id="ARBA00004245"/>
    </source>
</evidence>
<dbReference type="HOGENOM" id="CLU_117354_1_0_1"/>
<dbReference type="SMART" id="SM00152">
    <property type="entry name" value="THY"/>
    <property type="match status" value="3"/>
</dbReference>
<dbReference type="Pfam" id="PF01290">
    <property type="entry name" value="Thymosin"/>
    <property type="match status" value="3"/>
</dbReference>
<dbReference type="Gene3D" id="1.20.5.520">
    <property type="entry name" value="Single helix bin"/>
    <property type="match status" value="3"/>
</dbReference>
<keyword evidence="3" id="KW-0963">Cytoplasm</keyword>
<dbReference type="STRING" id="126957.T1JCD5"/>
<dbReference type="Proteomes" id="UP000014500">
    <property type="component" value="Unassembled WGS sequence"/>
</dbReference>
<dbReference type="InterPro" id="IPR038386">
    <property type="entry name" value="Beta-thymosin_sf"/>
</dbReference>
<dbReference type="PhylomeDB" id="T1JCD5"/>
<feature type="region of interest" description="Disordered" evidence="5">
    <location>
        <begin position="98"/>
        <end position="129"/>
    </location>
</feature>
<dbReference type="eggNOG" id="KOG4794">
    <property type="taxonomic scope" value="Eukaryota"/>
</dbReference>
<keyword evidence="7" id="KW-1185">Reference proteome</keyword>